<evidence type="ECO:0000256" key="5">
    <source>
        <dbReference type="PIRNR" id="PIRNR016262"/>
    </source>
</evidence>
<evidence type="ECO:0000256" key="1">
    <source>
        <dbReference type="ARBA" id="ARBA00004821"/>
    </source>
</evidence>
<name>A0ABU5F7R4_9BACT</name>
<dbReference type="EC" id="2.3.1.181" evidence="5"/>
<comment type="catalytic activity">
    <reaction evidence="5">
        <text>octanoyl-[ACP] + L-lysyl-[protein] = N(6)-octanoyl-L-lysyl-[protein] + holo-[ACP] + H(+)</text>
        <dbReference type="Rhea" id="RHEA:17665"/>
        <dbReference type="Rhea" id="RHEA-COMP:9636"/>
        <dbReference type="Rhea" id="RHEA-COMP:9685"/>
        <dbReference type="Rhea" id="RHEA-COMP:9752"/>
        <dbReference type="Rhea" id="RHEA-COMP:9928"/>
        <dbReference type="ChEBI" id="CHEBI:15378"/>
        <dbReference type="ChEBI" id="CHEBI:29969"/>
        <dbReference type="ChEBI" id="CHEBI:64479"/>
        <dbReference type="ChEBI" id="CHEBI:78463"/>
        <dbReference type="ChEBI" id="CHEBI:78809"/>
        <dbReference type="EC" id="2.3.1.181"/>
    </reaction>
</comment>
<comment type="function">
    <text evidence="4 5">Catalyzes the transfer of endogenously produced octanoic acid from octanoyl-acyl-carrier-protein onto the lipoyl domains of lipoate-dependent enzymes. Lipoyl-ACP can also act as a substrate although octanoyl-ACP is likely to be the physiological substrate.</text>
</comment>
<dbReference type="InterPro" id="IPR045864">
    <property type="entry name" value="aa-tRNA-synth_II/BPL/LPL"/>
</dbReference>
<dbReference type="PANTHER" id="PTHR10993:SF7">
    <property type="entry name" value="LIPOYLTRANSFERASE 2, MITOCHONDRIAL-RELATED"/>
    <property type="match status" value="1"/>
</dbReference>
<accession>A0ABU5F7R4</accession>
<keyword evidence="3 5" id="KW-0012">Acyltransferase</keyword>
<dbReference type="SUPFAM" id="SSF55681">
    <property type="entry name" value="Class II aaRS and biotin synthetases"/>
    <property type="match status" value="1"/>
</dbReference>
<keyword evidence="8" id="KW-1185">Reference proteome</keyword>
<dbReference type="Gene3D" id="3.30.930.10">
    <property type="entry name" value="Bira Bifunctional Protein, Domain 2"/>
    <property type="match status" value="1"/>
</dbReference>
<dbReference type="EMBL" id="JAXBLV010000222">
    <property type="protein sequence ID" value="MDY3562787.1"/>
    <property type="molecule type" value="Genomic_DNA"/>
</dbReference>
<evidence type="ECO:0000256" key="3">
    <source>
        <dbReference type="ARBA" id="ARBA00023315"/>
    </source>
</evidence>
<dbReference type="PIRSF" id="PIRSF016262">
    <property type="entry name" value="LPLase"/>
    <property type="match status" value="1"/>
</dbReference>
<reference evidence="8" key="1">
    <citation type="journal article" date="2023" name="Mar. Drugs">
        <title>Gemmata algarum, a Novel Planctomycete Isolated from an Algal Mat, Displays Antimicrobial Activity.</title>
        <authorList>
            <person name="Kumar G."/>
            <person name="Kallscheuer N."/>
            <person name="Kashif M."/>
            <person name="Ahamad S."/>
            <person name="Jagadeeshwari U."/>
            <person name="Pannikurungottu S."/>
            <person name="Haufschild T."/>
            <person name="Kabuu M."/>
            <person name="Sasikala C."/>
            <person name="Jogler C."/>
            <person name="Ramana C."/>
        </authorList>
    </citation>
    <scope>NUCLEOTIDE SEQUENCE [LARGE SCALE GENOMIC DNA]</scope>
    <source>
        <strain evidence="8">JC673</strain>
    </source>
</reference>
<comment type="similarity">
    <text evidence="5">Belongs to the LipB family.</text>
</comment>
<dbReference type="InterPro" id="IPR004143">
    <property type="entry name" value="BPL_LPL_catalytic"/>
</dbReference>
<organism evidence="7 8">
    <name type="scientific">Gemmata algarum</name>
    <dbReference type="NCBI Taxonomy" id="2975278"/>
    <lineage>
        <taxon>Bacteria</taxon>
        <taxon>Pseudomonadati</taxon>
        <taxon>Planctomycetota</taxon>
        <taxon>Planctomycetia</taxon>
        <taxon>Gemmatales</taxon>
        <taxon>Gemmataceae</taxon>
        <taxon>Gemmata</taxon>
    </lineage>
</organism>
<proteinExistence type="inferred from homology"/>
<dbReference type="Proteomes" id="UP001272242">
    <property type="component" value="Unassembled WGS sequence"/>
</dbReference>
<evidence type="ECO:0000313" key="7">
    <source>
        <dbReference type="EMBL" id="MDY3562787.1"/>
    </source>
</evidence>
<keyword evidence="2 5" id="KW-0808">Transferase</keyword>
<comment type="caution">
    <text evidence="7">The sequence shown here is derived from an EMBL/GenBank/DDBJ whole genome shotgun (WGS) entry which is preliminary data.</text>
</comment>
<evidence type="ECO:0000256" key="4">
    <source>
        <dbReference type="ARBA" id="ARBA00024732"/>
    </source>
</evidence>
<dbReference type="Pfam" id="PF21948">
    <property type="entry name" value="LplA-B_cat"/>
    <property type="match status" value="1"/>
</dbReference>
<protein>
    <recommendedName>
        <fullName evidence="5">Octanoyltransferase</fullName>
        <ecNumber evidence="5">2.3.1.181</ecNumber>
    </recommendedName>
</protein>
<evidence type="ECO:0000313" key="8">
    <source>
        <dbReference type="Proteomes" id="UP001272242"/>
    </source>
</evidence>
<dbReference type="PROSITE" id="PS51733">
    <property type="entry name" value="BPL_LPL_CATALYTIC"/>
    <property type="match status" value="1"/>
</dbReference>
<comment type="pathway">
    <text evidence="1 5">Protein modification; protein lipoylation via endogenous pathway; protein N(6)-(lipoyl)lysine from octanoyl-[acyl-carrier-protein]: step 1/2.</text>
</comment>
<evidence type="ECO:0000256" key="2">
    <source>
        <dbReference type="ARBA" id="ARBA00022679"/>
    </source>
</evidence>
<dbReference type="RefSeq" id="WP_320689062.1">
    <property type="nucleotide sequence ID" value="NZ_JAXBLV010000222.1"/>
</dbReference>
<feature type="domain" description="BPL/LPL catalytic" evidence="6">
    <location>
        <begin position="43"/>
        <end position="224"/>
    </location>
</feature>
<gene>
    <name evidence="7" type="ORF">R5W23_004266</name>
</gene>
<sequence length="247" mass="26940">MHERLRQDDTAPPRALAAYLLGVLGFDELSALQRRLRYDVSGDRDSGAVILCEIEPGITVGREGSAAHIRPSAESLAARRWPVRWVGRGGGAVLHQVGQVACFPVLPLDALNLSPARYLAELQAVCLDLCRDYGITGTLPPERPGVRANGRLLAHIGIAVRDWVSSYGIVLNVNPDLAPFREVKCDGDPVPMTSLQRESPLRVRVSGVRQKLLDLIAARFGFARVSVFHHHPAALPRTTRHALPHAS</sequence>
<dbReference type="InterPro" id="IPR000544">
    <property type="entry name" value="Octanoyltransferase"/>
</dbReference>
<dbReference type="PANTHER" id="PTHR10993">
    <property type="entry name" value="OCTANOYLTRANSFERASE"/>
    <property type="match status" value="1"/>
</dbReference>
<evidence type="ECO:0000259" key="6">
    <source>
        <dbReference type="PROSITE" id="PS51733"/>
    </source>
</evidence>